<dbReference type="GO" id="GO:0000447">
    <property type="term" value="P:endonucleolytic cleavage in ITS1 to separate SSU-rRNA from 5.8S rRNA and LSU-rRNA from tricistronic rRNA transcript (SSU-rRNA, 5.8S rRNA, LSU-rRNA)"/>
    <property type="evidence" value="ECO:0007669"/>
    <property type="project" value="TreeGrafter"/>
</dbReference>
<dbReference type="EMBL" id="WVTA01000010">
    <property type="protein sequence ID" value="KAK3203648.1"/>
    <property type="molecule type" value="Genomic_DNA"/>
</dbReference>
<evidence type="ECO:0000313" key="3">
    <source>
        <dbReference type="Proteomes" id="UP001280581"/>
    </source>
</evidence>
<dbReference type="InterPro" id="IPR013893">
    <property type="entry name" value="RNase_P_Rpp40"/>
</dbReference>
<evidence type="ECO:0000256" key="1">
    <source>
        <dbReference type="SAM" id="MobiDB-lite"/>
    </source>
</evidence>
<accession>A0AAN6RGX1</accession>
<dbReference type="GO" id="GO:0004526">
    <property type="term" value="F:ribonuclease P activity"/>
    <property type="evidence" value="ECO:0007669"/>
    <property type="project" value="TreeGrafter"/>
</dbReference>
<organism evidence="2 3">
    <name type="scientific">Pseudopithomyces chartarum</name>
    <dbReference type="NCBI Taxonomy" id="1892770"/>
    <lineage>
        <taxon>Eukaryota</taxon>
        <taxon>Fungi</taxon>
        <taxon>Dikarya</taxon>
        <taxon>Ascomycota</taxon>
        <taxon>Pezizomycotina</taxon>
        <taxon>Dothideomycetes</taxon>
        <taxon>Pleosporomycetidae</taxon>
        <taxon>Pleosporales</taxon>
        <taxon>Massarineae</taxon>
        <taxon>Didymosphaeriaceae</taxon>
        <taxon>Pseudopithomyces</taxon>
    </lineage>
</organism>
<gene>
    <name evidence="2" type="ORF">GRF29_106g229777</name>
</gene>
<proteinExistence type="predicted"/>
<dbReference type="PANTHER" id="PTHR15396">
    <property type="entry name" value="RIBONUCLEASE P PROTEIN SUBUNIT P40"/>
    <property type="match status" value="1"/>
</dbReference>
<dbReference type="Proteomes" id="UP001280581">
    <property type="component" value="Unassembled WGS sequence"/>
</dbReference>
<reference evidence="2 3" key="1">
    <citation type="submission" date="2021-02" db="EMBL/GenBank/DDBJ databases">
        <title>Genome assembly of Pseudopithomyces chartarum.</title>
        <authorList>
            <person name="Jauregui R."/>
            <person name="Singh J."/>
            <person name="Voisey C."/>
        </authorList>
    </citation>
    <scope>NUCLEOTIDE SEQUENCE [LARGE SCALE GENOMIC DNA]</scope>
    <source>
        <strain evidence="2 3">AGR01</strain>
    </source>
</reference>
<keyword evidence="3" id="KW-1185">Reference proteome</keyword>
<dbReference type="GO" id="GO:0030681">
    <property type="term" value="C:multimeric ribonuclease P complex"/>
    <property type="evidence" value="ECO:0007669"/>
    <property type="project" value="TreeGrafter"/>
</dbReference>
<evidence type="ECO:0000313" key="2">
    <source>
        <dbReference type="EMBL" id="KAK3203648.1"/>
    </source>
</evidence>
<dbReference type="GO" id="GO:0000171">
    <property type="term" value="F:ribonuclease MRP activity"/>
    <property type="evidence" value="ECO:0007669"/>
    <property type="project" value="TreeGrafter"/>
</dbReference>
<name>A0AAN6RGX1_9PLEO</name>
<dbReference type="Pfam" id="PF08584">
    <property type="entry name" value="Ribonuc_P_40"/>
    <property type="match status" value="1"/>
</dbReference>
<feature type="compositionally biased region" description="Polar residues" evidence="1">
    <location>
        <begin position="250"/>
        <end position="261"/>
    </location>
</feature>
<dbReference type="PANTHER" id="PTHR15396:SF1">
    <property type="entry name" value="RIBONUCLEASE P PROTEIN SUBUNIT P40"/>
    <property type="match status" value="1"/>
</dbReference>
<dbReference type="GO" id="GO:0001682">
    <property type="term" value="P:tRNA 5'-leader removal"/>
    <property type="evidence" value="ECO:0007669"/>
    <property type="project" value="InterPro"/>
</dbReference>
<protein>
    <submittedName>
        <fullName evidence="2">Uncharacterized protein</fullName>
    </submittedName>
</protein>
<dbReference type="GO" id="GO:0000172">
    <property type="term" value="C:ribonuclease MRP complex"/>
    <property type="evidence" value="ECO:0007669"/>
    <property type="project" value="TreeGrafter"/>
</dbReference>
<dbReference type="AlphaFoldDB" id="A0AAN6RGX1"/>
<comment type="caution">
    <text evidence="2">The sequence shown here is derived from an EMBL/GenBank/DDBJ whole genome shotgun (WGS) entry which is preliminary data.</text>
</comment>
<feature type="region of interest" description="Disordered" evidence="1">
    <location>
        <begin position="227"/>
        <end position="265"/>
    </location>
</feature>
<sequence length="348" mass="37737">MLDIHRDDGPDPKIYFSHCTLPSYIDPQNVSTKKKPFSTFNAQPFSHTLDLILPEEIYSLIQTKLLSHGTTTYAKVHMSLSDILDPDFFNPYIKQGNITMLSSPRPALPSLSLHSGTLTLTLDLPTYQRCGLPGIPIEYGGAKHQKSVYRVAYDLRSPSMTHGKKGFKRLEWAAKNVLSENFTWLFYNARASSAEALREGKEPLSKHHPTICEVEPEVERSVYNAHLHSTTPPPYKPSPHSQPRYPNPSTPDSNLTNNQTHPLPPPTMRLLLTTTVLLAINGVAHAGPIGYGICQAGCAAVVMACYGAAGFTWGATAGATAPASIVACNSAFGTCQAACAAVLLGPTP</sequence>